<dbReference type="EMBL" id="MSFN02000005">
    <property type="protein sequence ID" value="PTU20082.1"/>
    <property type="molecule type" value="Genomic_DNA"/>
</dbReference>
<accession>A0A2T5LUW9</accession>
<feature type="compositionally biased region" description="Basic and acidic residues" evidence="1">
    <location>
        <begin position="57"/>
        <end position="68"/>
    </location>
</feature>
<gene>
    <name evidence="2" type="ORF">P175DRAFT_0533056</name>
</gene>
<reference evidence="2 3" key="1">
    <citation type="journal article" date="2018" name="Proc. Natl. Acad. Sci. U.S.A.">
        <title>Linking secondary metabolites to gene clusters through genome sequencing of six diverse Aspergillus species.</title>
        <authorList>
            <person name="Kaerboelling I."/>
            <person name="Vesth T.C."/>
            <person name="Frisvad J.C."/>
            <person name="Nybo J.L."/>
            <person name="Theobald S."/>
            <person name="Kuo A."/>
            <person name="Bowyer P."/>
            <person name="Matsuda Y."/>
            <person name="Mondo S."/>
            <person name="Lyhne E.K."/>
            <person name="Kogle M.E."/>
            <person name="Clum A."/>
            <person name="Lipzen A."/>
            <person name="Salamov A."/>
            <person name="Ngan C.Y."/>
            <person name="Daum C."/>
            <person name="Chiniquy J."/>
            <person name="Barry K."/>
            <person name="LaButti K."/>
            <person name="Haridas S."/>
            <person name="Simmons B.A."/>
            <person name="Magnuson J.K."/>
            <person name="Mortensen U.H."/>
            <person name="Larsen T.O."/>
            <person name="Grigoriev I.V."/>
            <person name="Baker S.E."/>
            <person name="Andersen M.R."/>
        </authorList>
    </citation>
    <scope>NUCLEOTIDE SEQUENCE [LARGE SCALE GENOMIC DNA]</scope>
    <source>
        <strain evidence="2 3">IBT 24754</strain>
    </source>
</reference>
<evidence type="ECO:0000256" key="1">
    <source>
        <dbReference type="SAM" id="MobiDB-lite"/>
    </source>
</evidence>
<sequence length="85" mass="9155">MTATFPVIASAGSGPAAALALNLSTDSNACKSQDKQAFIDEARDLLGVTHSAFEAHEERRSDISREIDDSSSFESFPLLPKDRIE</sequence>
<dbReference type="VEuPathDB" id="FungiDB:P175DRAFT_0533056"/>
<evidence type="ECO:0000313" key="2">
    <source>
        <dbReference type="EMBL" id="PTU20082.1"/>
    </source>
</evidence>
<dbReference type="Proteomes" id="UP000244073">
    <property type="component" value="Unassembled WGS sequence"/>
</dbReference>
<dbReference type="AlphaFoldDB" id="A0A2T5LUW9"/>
<feature type="region of interest" description="Disordered" evidence="1">
    <location>
        <begin position="57"/>
        <end position="85"/>
    </location>
</feature>
<dbReference type="GeneID" id="63816904"/>
<name>A0A2T5LUW9_9EURO</name>
<protein>
    <submittedName>
        <fullName evidence="2">Uncharacterized protein</fullName>
    </submittedName>
</protein>
<proteinExistence type="predicted"/>
<comment type="caution">
    <text evidence="2">The sequence shown here is derived from an EMBL/GenBank/DDBJ whole genome shotgun (WGS) entry which is preliminary data.</text>
</comment>
<organism evidence="2 3">
    <name type="scientific">Aspergillus ochraceoroseus IBT 24754</name>
    <dbReference type="NCBI Taxonomy" id="1392256"/>
    <lineage>
        <taxon>Eukaryota</taxon>
        <taxon>Fungi</taxon>
        <taxon>Dikarya</taxon>
        <taxon>Ascomycota</taxon>
        <taxon>Pezizomycotina</taxon>
        <taxon>Eurotiomycetes</taxon>
        <taxon>Eurotiomycetidae</taxon>
        <taxon>Eurotiales</taxon>
        <taxon>Aspergillaceae</taxon>
        <taxon>Aspergillus</taxon>
        <taxon>Aspergillus subgen. Nidulantes</taxon>
    </lineage>
</organism>
<evidence type="ECO:0000313" key="3">
    <source>
        <dbReference type="Proteomes" id="UP000244073"/>
    </source>
</evidence>
<dbReference type="RefSeq" id="XP_040751474.1">
    <property type="nucleotide sequence ID" value="XM_040900022.1"/>
</dbReference>